<dbReference type="InParanoid" id="A0A1U7ZYS5"/>
<dbReference type="RefSeq" id="XP_010253826.1">
    <property type="nucleotide sequence ID" value="XM_010255524.1"/>
</dbReference>
<evidence type="ECO:0000256" key="1">
    <source>
        <dbReference type="SAM" id="MobiDB-lite"/>
    </source>
</evidence>
<name>A0A1U7ZYS5_NELNU</name>
<dbReference type="PANTHER" id="PTHR33223:SF10">
    <property type="entry name" value="AMINOTRANSFERASE-LIKE PLANT MOBILE DOMAIN-CONTAINING PROTEIN"/>
    <property type="match status" value="1"/>
</dbReference>
<evidence type="ECO:0000313" key="4">
    <source>
        <dbReference type="RefSeq" id="XP_010253826.1"/>
    </source>
</evidence>
<feature type="compositionally biased region" description="Basic and acidic residues" evidence="1">
    <location>
        <begin position="244"/>
        <end position="261"/>
    </location>
</feature>
<dbReference type="Pfam" id="PF03732">
    <property type="entry name" value="Retrotrans_gag"/>
    <property type="match status" value="1"/>
</dbReference>
<dbReference type="PANTHER" id="PTHR33223">
    <property type="entry name" value="CCHC-TYPE DOMAIN-CONTAINING PROTEIN"/>
    <property type="match status" value="1"/>
</dbReference>
<feature type="domain" description="Retrotransposon gag" evidence="2">
    <location>
        <begin position="122"/>
        <end position="212"/>
    </location>
</feature>
<reference evidence="4" key="1">
    <citation type="submission" date="2025-08" db="UniProtKB">
        <authorList>
            <consortium name="RefSeq"/>
        </authorList>
    </citation>
    <scope>IDENTIFICATION</scope>
</reference>
<keyword evidence="3" id="KW-1185">Reference proteome</keyword>
<accession>A0A1U7ZYS5</accession>
<dbReference type="OMA" id="PICMRAN"/>
<dbReference type="eggNOG" id="KOG0017">
    <property type="taxonomic scope" value="Eukaryota"/>
</dbReference>
<feature type="region of interest" description="Disordered" evidence="1">
    <location>
        <begin position="243"/>
        <end position="286"/>
    </location>
</feature>
<dbReference type="Proteomes" id="UP000189703">
    <property type="component" value="Unplaced"/>
</dbReference>
<gene>
    <name evidence="4" type="primary">LOC104594970</name>
</gene>
<dbReference type="GeneID" id="104594970"/>
<evidence type="ECO:0000259" key="2">
    <source>
        <dbReference type="Pfam" id="PF03732"/>
    </source>
</evidence>
<dbReference type="InterPro" id="IPR005162">
    <property type="entry name" value="Retrotrans_gag_dom"/>
</dbReference>
<sequence length="356" mass="40433">MRPCLGFLGVQADTHRVCKDKSRAQARADPGIAELRAEIGVIKDELRQVKDSRADTSTSHGNSAGRMDAFTLEIILEPLPPHFKNPTLETYDGSTNPDDHLEGFRVLMILYGYSDALMCRTFQATLRGAARRWFSSHPPRLISSWEQLTIMFLARFISSRRCQKRVVSLMSLKQESGESLQSYIDRFKKEELEVRDLNPIVSVHVAINGLRPSSALKCSVAKTPPKTKLEFFKKAQKYIAAEEASARDNQEGAAECHDGPLKKKRKSGDQCPPDNNGGKDNKKPTTLAYRDYMSLNSTRTQILMQTREEKFMKWPMKLKRNPKRGNPTNYCKYHHGTGHNTDDCYDLKNEIESLIH</sequence>
<dbReference type="AlphaFoldDB" id="A0A1U7ZYS5"/>
<protein>
    <submittedName>
        <fullName evidence="4">Uncharacterized protein LOC104594970</fullName>
    </submittedName>
</protein>
<proteinExistence type="predicted"/>
<dbReference type="STRING" id="4432.A0A1U7ZYS5"/>
<organism evidence="3 4">
    <name type="scientific">Nelumbo nucifera</name>
    <name type="common">Sacred lotus</name>
    <dbReference type="NCBI Taxonomy" id="4432"/>
    <lineage>
        <taxon>Eukaryota</taxon>
        <taxon>Viridiplantae</taxon>
        <taxon>Streptophyta</taxon>
        <taxon>Embryophyta</taxon>
        <taxon>Tracheophyta</taxon>
        <taxon>Spermatophyta</taxon>
        <taxon>Magnoliopsida</taxon>
        <taxon>Proteales</taxon>
        <taxon>Nelumbonaceae</taxon>
        <taxon>Nelumbo</taxon>
    </lineage>
</organism>
<dbReference type="OrthoDB" id="1740536at2759"/>
<dbReference type="KEGG" id="nnu:104594970"/>
<evidence type="ECO:0000313" key="3">
    <source>
        <dbReference type="Proteomes" id="UP000189703"/>
    </source>
</evidence>